<evidence type="ECO:0000313" key="1">
    <source>
        <dbReference type="EMBL" id="EKU84173.1"/>
    </source>
</evidence>
<reference evidence="1 2" key="1">
    <citation type="submission" date="2012-09" db="EMBL/GenBank/DDBJ databases">
        <title>The Genome Sequence of Massilia timonae CCUG 45783.</title>
        <authorList>
            <consortium name="The Broad Institute Genome Sequencing Platform"/>
            <person name="Earl A."/>
            <person name="Ward D."/>
            <person name="Feldgarden M."/>
            <person name="Gevers D."/>
            <person name="Huys G."/>
            <person name="Walker B."/>
            <person name="Young S.K."/>
            <person name="Zeng Q."/>
            <person name="Gargeya S."/>
            <person name="Fitzgerald M."/>
            <person name="Haas B."/>
            <person name="Abouelleil A."/>
            <person name="Alvarado L."/>
            <person name="Arachchi H.M."/>
            <person name="Berlin A.M."/>
            <person name="Chapman S.B."/>
            <person name="Goldberg J."/>
            <person name="Griggs A."/>
            <person name="Gujja S."/>
            <person name="Hansen M."/>
            <person name="Howarth C."/>
            <person name="Imamovic A."/>
            <person name="Larimer J."/>
            <person name="McCowen C."/>
            <person name="Montmayeur A."/>
            <person name="Murphy C."/>
            <person name="Neiman D."/>
            <person name="Pearson M."/>
            <person name="Priest M."/>
            <person name="Roberts A."/>
            <person name="Saif S."/>
            <person name="Shea T."/>
            <person name="Sisk P."/>
            <person name="Sykes S."/>
            <person name="Wortman J."/>
            <person name="Nusbaum C."/>
            <person name="Birren B."/>
        </authorList>
    </citation>
    <scope>NUCLEOTIDE SEQUENCE [LARGE SCALE GENOMIC DNA]</scope>
    <source>
        <strain evidence="1 2">CCUG 45783</strain>
    </source>
</reference>
<comment type="caution">
    <text evidence="1">The sequence shown here is derived from an EMBL/GenBank/DDBJ whole genome shotgun (WGS) entry which is preliminary data.</text>
</comment>
<organism evidence="1 2">
    <name type="scientific">Massilia timonae CCUG 45783</name>
    <dbReference type="NCBI Taxonomy" id="883126"/>
    <lineage>
        <taxon>Bacteria</taxon>
        <taxon>Pseudomonadati</taxon>
        <taxon>Pseudomonadota</taxon>
        <taxon>Betaproteobacteria</taxon>
        <taxon>Burkholderiales</taxon>
        <taxon>Oxalobacteraceae</taxon>
        <taxon>Telluria group</taxon>
        <taxon>Massilia</taxon>
    </lineage>
</organism>
<evidence type="ECO:0000313" key="2">
    <source>
        <dbReference type="Proteomes" id="UP000009874"/>
    </source>
</evidence>
<dbReference type="PATRIC" id="fig|883126.3.peg.331"/>
<protein>
    <recommendedName>
        <fullName evidence="3">Virulence factor</fullName>
    </recommendedName>
</protein>
<accession>K9DIQ6</accession>
<dbReference type="Proteomes" id="UP000009874">
    <property type="component" value="Unassembled WGS sequence"/>
</dbReference>
<dbReference type="EMBL" id="AGZI01000007">
    <property type="protein sequence ID" value="EKU84173.1"/>
    <property type="molecule type" value="Genomic_DNA"/>
</dbReference>
<dbReference type="AlphaFoldDB" id="K9DIQ6"/>
<proteinExistence type="predicted"/>
<gene>
    <name evidence="1" type="ORF">HMPREF9710_00332</name>
</gene>
<dbReference type="HOGENOM" id="CLU_049851_0_0_4"/>
<evidence type="ECO:0008006" key="3">
    <source>
        <dbReference type="Google" id="ProtNLM"/>
    </source>
</evidence>
<name>K9DIQ6_9BURK</name>
<keyword evidence="2" id="KW-1185">Reference proteome</keyword>
<sequence>MNPLQRKDYPTEWQLLWTLGLVKPNVDDDMVKKNPKRYGSFQVVGSIVNGSDGEASFKFYFHGYVKTLVYSYRDKYFSDEKYFYNAHAIKDKSTRRELAGIRVEFALPEGQLDPSEETIFIRTAIKRAFDIGNPNFPNSWTRDTLPDVRITLGGANAGFTSLTQGLDYLRQHPSETVWVMNWDAPSRPLDEQINENIVLLVLAGPDYKTGRAPLAWLSYPAQTRVLDVATDDGTPRQVHAWKTALEQAARNAGKRPTDIGFVIHDANSTHPQSSERLAGLARTVTENIPDLDFMTQTFNTSALLGEMRAGSALTNVALAIGYANHIGKTVLVAGTTDLERPTATVVTPPAVVRPIDANAPWFRARGANNAFMTWWGLRHDARPIMQGYSQ</sequence>
<dbReference type="eggNOG" id="ENOG502Z8KG">
    <property type="taxonomic scope" value="Bacteria"/>
</dbReference>